<dbReference type="NCBIfam" id="TIGR00350">
    <property type="entry name" value="lytR_cpsA_psr"/>
    <property type="match status" value="1"/>
</dbReference>
<dbReference type="EMBL" id="CCSE01000001">
    <property type="protein sequence ID" value="CDZ99239.1"/>
    <property type="molecule type" value="Genomic_DNA"/>
</dbReference>
<feature type="domain" description="Cell envelope-related transcriptional attenuator" evidence="4">
    <location>
        <begin position="84"/>
        <end position="231"/>
    </location>
</feature>
<dbReference type="Pfam" id="PF03816">
    <property type="entry name" value="LytR_cpsA_psr"/>
    <property type="match status" value="1"/>
</dbReference>
<dbReference type="eggNOG" id="COG1316">
    <property type="taxonomic scope" value="Bacteria"/>
</dbReference>
<keyword evidence="3" id="KW-0812">Transmembrane</keyword>
<sequence>MKKIIWTIVVVLVLILIGAGIYIYNLYNTFDEGVSSSYEPADRERSDLRKEDATVDDSFTVLILGTDENKSRAEKENLGGDDFRTDSMILATFDKNDDDVKLVNIPRDTLSYIETEGYFDKINHAHMYGGPSASMKAVESLLNVPVDYYVRINMAGVVDIVDSVGGIEFDVPFDMNEPDQFDTSRIILEQGVQELNGEEALAVVRSRRVDSDLGRGNRQMELVEAVLNKVKSSGGLSKIDDLIKVVADNTRHNFTAKDIRQLASYYAFNDISFDSTQLRGTDYWHQSNGAYFYRADDEHLYVLSNTIRSILEIEPSEPYDLLQLRLGDYLVPYEYMDDYMLTEHRPEMIPYYAEDDYESSYGDGFETEEFNYEESDIEGEGDLEDTTDGEYDPGSQSQESENTEEQTQQNNYNNNGTDNYNDGTNNQQDGYYDDGTNNSEDSYYDDGTGNQDEYYEGSSDSVNNDYYY</sequence>
<comment type="similarity">
    <text evidence="1">Belongs to the LytR/CpsA/Psr (LCP) family.</text>
</comment>
<proteinExistence type="inferred from homology"/>
<dbReference type="STRING" id="1461582.BN1048_00365"/>
<dbReference type="PANTHER" id="PTHR33392">
    <property type="entry name" value="POLYISOPRENYL-TEICHOIC ACID--PEPTIDOGLYCAN TEICHOIC ACID TRANSFERASE TAGU"/>
    <property type="match status" value="1"/>
</dbReference>
<evidence type="ECO:0000256" key="1">
    <source>
        <dbReference type="ARBA" id="ARBA00006068"/>
    </source>
</evidence>
<feature type="compositionally biased region" description="Acidic residues" evidence="2">
    <location>
        <begin position="374"/>
        <end position="391"/>
    </location>
</feature>
<dbReference type="RefSeq" id="WP_035807815.1">
    <property type="nucleotide sequence ID" value="NZ_CCSE01000001.1"/>
</dbReference>
<evidence type="ECO:0000256" key="2">
    <source>
        <dbReference type="SAM" id="MobiDB-lite"/>
    </source>
</evidence>
<keyword evidence="3" id="KW-0472">Membrane</keyword>
<keyword evidence="6" id="KW-1185">Reference proteome</keyword>
<feature type="compositionally biased region" description="Polar residues" evidence="2">
    <location>
        <begin position="458"/>
        <end position="468"/>
    </location>
</feature>
<keyword evidence="3" id="KW-1133">Transmembrane helix</keyword>
<evidence type="ECO:0000256" key="3">
    <source>
        <dbReference type="SAM" id="Phobius"/>
    </source>
</evidence>
<name>A0A078LYW5_9STAP</name>
<evidence type="ECO:0000313" key="5">
    <source>
        <dbReference type="EMBL" id="CDZ99239.1"/>
    </source>
</evidence>
<dbReference type="HOGENOM" id="CLU_016455_2_1_9"/>
<dbReference type="InterPro" id="IPR004474">
    <property type="entry name" value="LytR_CpsA_psr"/>
</dbReference>
<dbReference type="Gene3D" id="3.40.630.190">
    <property type="entry name" value="LCP protein"/>
    <property type="match status" value="1"/>
</dbReference>
<reference evidence="5 6" key="1">
    <citation type="submission" date="2014-07" db="EMBL/GenBank/DDBJ databases">
        <authorList>
            <person name="Urmite Genomes Urmite Genomes"/>
        </authorList>
    </citation>
    <scope>NUCLEOTIDE SEQUENCE [LARGE SCALE GENOMIC DNA]</scope>
    <source>
        <strain evidence="5 6">13MG44_air</strain>
    </source>
</reference>
<dbReference type="InterPro" id="IPR050922">
    <property type="entry name" value="LytR/CpsA/Psr_CW_biosynth"/>
</dbReference>
<feature type="region of interest" description="Disordered" evidence="2">
    <location>
        <begin position="374"/>
        <end position="468"/>
    </location>
</feature>
<evidence type="ECO:0000313" key="6">
    <source>
        <dbReference type="Proteomes" id="UP000044136"/>
    </source>
</evidence>
<dbReference type="PANTHER" id="PTHR33392:SF3">
    <property type="entry name" value="POLYISOPRENYL-TEICHOIC ACID--PEPTIDOGLYCAN TEICHOIC ACID TRANSFERASE TAGT"/>
    <property type="match status" value="1"/>
</dbReference>
<evidence type="ECO:0000259" key="4">
    <source>
        <dbReference type="Pfam" id="PF03816"/>
    </source>
</evidence>
<organism evidence="5 6">
    <name type="scientific">Jeotgalicoccus saudimassiliensis</name>
    <dbReference type="NCBI Taxonomy" id="1461582"/>
    <lineage>
        <taxon>Bacteria</taxon>
        <taxon>Bacillati</taxon>
        <taxon>Bacillota</taxon>
        <taxon>Bacilli</taxon>
        <taxon>Bacillales</taxon>
        <taxon>Staphylococcaceae</taxon>
        <taxon>Jeotgalicoccus</taxon>
    </lineage>
</organism>
<feature type="transmembrane region" description="Helical" evidence="3">
    <location>
        <begin position="5"/>
        <end position="27"/>
    </location>
</feature>
<dbReference type="Proteomes" id="UP000044136">
    <property type="component" value="Unassembled WGS sequence"/>
</dbReference>
<dbReference type="AlphaFoldDB" id="A0A078LYW5"/>
<gene>
    <name evidence="5" type="primary">lytR</name>
    <name evidence="5" type="ORF">BN1048_00365</name>
</gene>
<dbReference type="OrthoDB" id="27330at2"/>
<feature type="compositionally biased region" description="Low complexity" evidence="2">
    <location>
        <begin position="394"/>
        <end position="430"/>
    </location>
</feature>
<accession>A0A078LYW5</accession>
<protein>
    <submittedName>
        <fullName evidence="5">Transcriptional regulator LytR</fullName>
    </submittedName>
</protein>